<comment type="caution">
    <text evidence="1">The sequence shown here is derived from an EMBL/GenBank/DDBJ whole genome shotgun (WGS) entry which is preliminary data.</text>
</comment>
<organism evidence="1 2">
    <name type="scientific">Colletotrichum kahawae</name>
    <name type="common">Coffee berry disease fungus</name>
    <dbReference type="NCBI Taxonomy" id="34407"/>
    <lineage>
        <taxon>Eukaryota</taxon>
        <taxon>Fungi</taxon>
        <taxon>Dikarya</taxon>
        <taxon>Ascomycota</taxon>
        <taxon>Pezizomycotina</taxon>
        <taxon>Sordariomycetes</taxon>
        <taxon>Hypocreomycetidae</taxon>
        <taxon>Glomerellales</taxon>
        <taxon>Glomerellaceae</taxon>
        <taxon>Colletotrichum</taxon>
        <taxon>Colletotrichum gloeosporioides species complex</taxon>
    </lineage>
</organism>
<dbReference type="AlphaFoldDB" id="A0AAE0DG35"/>
<dbReference type="Proteomes" id="UP001281614">
    <property type="component" value="Unassembled WGS sequence"/>
</dbReference>
<gene>
    <name evidence="1" type="ORF">CKAH01_11740</name>
</gene>
<evidence type="ECO:0008006" key="3">
    <source>
        <dbReference type="Google" id="ProtNLM"/>
    </source>
</evidence>
<evidence type="ECO:0000313" key="2">
    <source>
        <dbReference type="Proteomes" id="UP001281614"/>
    </source>
</evidence>
<protein>
    <recommendedName>
        <fullName evidence="3">F-box domain-containing protein</fullName>
    </recommendedName>
</protein>
<accession>A0AAE0DG35</accession>
<dbReference type="EMBL" id="VYYT01000011">
    <property type="protein sequence ID" value="KAK2778495.1"/>
    <property type="molecule type" value="Genomic_DNA"/>
</dbReference>
<name>A0AAE0DG35_COLKA</name>
<evidence type="ECO:0000313" key="1">
    <source>
        <dbReference type="EMBL" id="KAK2778495.1"/>
    </source>
</evidence>
<keyword evidence="2" id="KW-1185">Reference proteome</keyword>
<reference evidence="1" key="1">
    <citation type="submission" date="2023-02" db="EMBL/GenBank/DDBJ databases">
        <title>Colletotrichum kahawae CIFC_Que2 genome sequencing and assembly.</title>
        <authorList>
            <person name="Baroncelli R."/>
        </authorList>
    </citation>
    <scope>NUCLEOTIDE SEQUENCE</scope>
    <source>
        <strain evidence="1">CIFC_Que2</strain>
    </source>
</reference>
<sequence length="487" mass="55207">MARFTSLPPELIEMICNYIRPMRPMRDRFAETSHENPIDRDGLQLEWRSLRNLSVASRYFRTVIVHGGLLHRALIIKGSFHELFNLLKLFKSAPEFALAVKQLYIHISWCDLGPADLGPGNELPIVMAIKDLGLDYKDARRKILPDSGGPSTQCYGILTDYWAASIWPHGTPVYSEERTIRERCITRYGILVKLILTQMTSLEDIGADIMSSSVLGPRINEYAHREFIPNLSHLRSISLRGPKGSGLYGSALDFLMRLRPVKHLYIDTITSKYNPFFTLVGVLYNVTTLILRDSTFIPKDLEMILRRCAPLSTFKYCVTDGQRRSLSLPCEVVAALRAWHGKTLRTLCLRFLPVGGNNYDPVYSASDSLISSLRGFDVLESLWVDLDAVHGGSSGGPSPANFHTLPWIIGPPESFVERLPGTLKRVFFFVPGRTSGWDDSVVWLARAGDKFPGLTDILYYNAFRNCTFRMVRRRPFRCPFVPALQWD</sequence>
<proteinExistence type="predicted"/>